<organism evidence="2 3">
    <name type="scientific">Nostocoides veronense</name>
    <dbReference type="NCBI Taxonomy" id="330836"/>
    <lineage>
        <taxon>Bacteria</taxon>
        <taxon>Bacillati</taxon>
        <taxon>Actinomycetota</taxon>
        <taxon>Actinomycetes</taxon>
        <taxon>Micrococcales</taxon>
        <taxon>Intrasporangiaceae</taxon>
        <taxon>Nostocoides</taxon>
    </lineage>
</organism>
<proteinExistence type="predicted"/>
<dbReference type="InterPro" id="IPR007374">
    <property type="entry name" value="ASCH_domain"/>
</dbReference>
<dbReference type="RefSeq" id="WP_344084726.1">
    <property type="nucleotide sequence ID" value="NZ_BAAAPO010000033.1"/>
</dbReference>
<sequence>MSDDALHQFWELAKVKAKLNRFEVYVGATPLSTVLPPAWAFGATPQEADDLLALVLAGTKTATAGALDDYDAEGEPLPTAGTLSIVLDGAGNPRALIETTRVDVVAFDQVDAEHAFLEGEDDRSLESWRRIHERFFTEHADHDLGFRPDMPIVLERFRVIYPTPANA</sequence>
<dbReference type="Pfam" id="PF04266">
    <property type="entry name" value="ASCH"/>
    <property type="match status" value="1"/>
</dbReference>
<dbReference type="InterPro" id="IPR015947">
    <property type="entry name" value="PUA-like_sf"/>
</dbReference>
<protein>
    <submittedName>
        <fullName evidence="2">ASCH domain-containing protein</fullName>
    </submittedName>
</protein>
<dbReference type="Proteomes" id="UP001499938">
    <property type="component" value="Unassembled WGS sequence"/>
</dbReference>
<dbReference type="Gene3D" id="3.10.400.10">
    <property type="entry name" value="Sulfate adenylyltransferase"/>
    <property type="match status" value="1"/>
</dbReference>
<comment type="caution">
    <text evidence="2">The sequence shown here is derived from an EMBL/GenBank/DDBJ whole genome shotgun (WGS) entry which is preliminary data.</text>
</comment>
<evidence type="ECO:0000313" key="2">
    <source>
        <dbReference type="EMBL" id="GAA1796634.1"/>
    </source>
</evidence>
<dbReference type="EMBL" id="BAAAPO010000033">
    <property type="protein sequence ID" value="GAA1796634.1"/>
    <property type="molecule type" value="Genomic_DNA"/>
</dbReference>
<dbReference type="PANTHER" id="PTHR39203">
    <property type="entry name" value="CYTOPLASMIC PROTEIN-RELATED"/>
    <property type="match status" value="1"/>
</dbReference>
<dbReference type="CDD" id="cd06553">
    <property type="entry name" value="ASCH_Ef3133_like"/>
    <property type="match status" value="1"/>
</dbReference>
<feature type="domain" description="ASCH" evidence="1">
    <location>
        <begin position="39"/>
        <end position="161"/>
    </location>
</feature>
<keyword evidence="3" id="KW-1185">Reference proteome</keyword>
<evidence type="ECO:0000313" key="3">
    <source>
        <dbReference type="Proteomes" id="UP001499938"/>
    </source>
</evidence>
<dbReference type="SUPFAM" id="SSF88697">
    <property type="entry name" value="PUA domain-like"/>
    <property type="match status" value="1"/>
</dbReference>
<dbReference type="SMART" id="SM01022">
    <property type="entry name" value="ASCH"/>
    <property type="match status" value="1"/>
</dbReference>
<reference evidence="2 3" key="1">
    <citation type="journal article" date="2019" name="Int. J. Syst. Evol. Microbiol.">
        <title>The Global Catalogue of Microorganisms (GCM) 10K type strain sequencing project: providing services to taxonomists for standard genome sequencing and annotation.</title>
        <authorList>
            <consortium name="The Broad Institute Genomics Platform"/>
            <consortium name="The Broad Institute Genome Sequencing Center for Infectious Disease"/>
            <person name="Wu L."/>
            <person name="Ma J."/>
        </authorList>
    </citation>
    <scope>NUCLEOTIDE SEQUENCE [LARGE SCALE GENOMIC DNA]</scope>
    <source>
        <strain evidence="2 3">JCM 15592</strain>
    </source>
</reference>
<accession>A0ABN2LR94</accession>
<dbReference type="InterPro" id="IPR009326">
    <property type="entry name" value="DUF984"/>
</dbReference>
<dbReference type="PANTHER" id="PTHR39203:SF1">
    <property type="entry name" value="CYTOPLASMIC PROTEIN"/>
    <property type="match status" value="1"/>
</dbReference>
<gene>
    <name evidence="2" type="ORF">GCM10009811_21100</name>
</gene>
<evidence type="ECO:0000259" key="1">
    <source>
        <dbReference type="SMART" id="SM01022"/>
    </source>
</evidence>
<name>A0ABN2LR94_9MICO</name>